<dbReference type="AlphaFoldDB" id="A0A9E7EU30"/>
<dbReference type="Proteomes" id="UP001055439">
    <property type="component" value="Chromosome 10"/>
</dbReference>
<accession>A0A9E7EU30</accession>
<protein>
    <submittedName>
        <fullName evidence="1">Uncharacterized protein</fullName>
    </submittedName>
</protein>
<name>A0A9E7EU30_9LILI</name>
<keyword evidence="2" id="KW-1185">Reference proteome</keyword>
<organism evidence="1 2">
    <name type="scientific">Musa troglodytarum</name>
    <name type="common">fe'i banana</name>
    <dbReference type="NCBI Taxonomy" id="320322"/>
    <lineage>
        <taxon>Eukaryota</taxon>
        <taxon>Viridiplantae</taxon>
        <taxon>Streptophyta</taxon>
        <taxon>Embryophyta</taxon>
        <taxon>Tracheophyta</taxon>
        <taxon>Spermatophyta</taxon>
        <taxon>Magnoliopsida</taxon>
        <taxon>Liliopsida</taxon>
        <taxon>Zingiberales</taxon>
        <taxon>Musaceae</taxon>
        <taxon>Musa</taxon>
    </lineage>
</organism>
<proteinExistence type="predicted"/>
<dbReference type="EMBL" id="CP097503">
    <property type="protein sequence ID" value="URD82625.1"/>
    <property type="molecule type" value="Genomic_DNA"/>
</dbReference>
<reference evidence="1" key="1">
    <citation type="submission" date="2022-05" db="EMBL/GenBank/DDBJ databases">
        <title>The Musa troglodytarum L. genome provides insights into the mechanism of non-climacteric behaviour and enrichment of carotenoids.</title>
        <authorList>
            <person name="Wang J."/>
        </authorList>
    </citation>
    <scope>NUCLEOTIDE SEQUENCE</scope>
    <source>
        <tissue evidence="1">Leaf</tissue>
    </source>
</reference>
<sequence length="36" mass="4057">MMCLLFLHPPLRHAQQRVHAVCISSQKVISSLVIIS</sequence>
<gene>
    <name evidence="1" type="ORF">MUK42_10197</name>
</gene>
<evidence type="ECO:0000313" key="1">
    <source>
        <dbReference type="EMBL" id="URD82625.1"/>
    </source>
</evidence>
<evidence type="ECO:0000313" key="2">
    <source>
        <dbReference type="Proteomes" id="UP001055439"/>
    </source>
</evidence>